<dbReference type="PANTHER" id="PTHR34220">
    <property type="entry name" value="SENSOR HISTIDINE KINASE YPDA"/>
    <property type="match status" value="1"/>
</dbReference>
<evidence type="ECO:0000313" key="3">
    <source>
        <dbReference type="EMBL" id="MBT1686434.1"/>
    </source>
</evidence>
<evidence type="ECO:0000256" key="1">
    <source>
        <dbReference type="SAM" id="Phobius"/>
    </source>
</evidence>
<keyword evidence="3" id="KW-0418">Kinase</keyword>
<protein>
    <submittedName>
        <fullName evidence="3">Histidine kinase</fullName>
    </submittedName>
</protein>
<dbReference type="InterPro" id="IPR050640">
    <property type="entry name" value="Bact_2-comp_sensor_kinase"/>
</dbReference>
<keyword evidence="1" id="KW-1133">Transmembrane helix</keyword>
<dbReference type="InterPro" id="IPR036890">
    <property type="entry name" value="HATPase_C_sf"/>
</dbReference>
<dbReference type="EMBL" id="JAHESC010000008">
    <property type="protein sequence ID" value="MBT1686434.1"/>
    <property type="molecule type" value="Genomic_DNA"/>
</dbReference>
<keyword evidence="4" id="KW-1185">Reference proteome</keyword>
<comment type="caution">
    <text evidence="3">The sequence shown here is derived from an EMBL/GenBank/DDBJ whole genome shotgun (WGS) entry which is preliminary data.</text>
</comment>
<accession>A0AAP2GCL0</accession>
<sequence length="304" mass="34638">MPNILVGYRPNGASSKLVFANNADTTQRLQLRPDDIVFVEAKATSDFRESDIEFSLINLETKQIEHHSENFDTADLALKAGTEYQLRFSYLLQPESVAVYYIRVNPRWYSRPITYVVLGIILVGAAFWFVTGGLKQKIRSFQKKHQKLEDAAIRLQAMLNPHFTFNALSSIQGLMNTGRVEEANHYLQEFSGLLRKTLTTNQRVFNTLDRELDMMGMYLRLEALRFNFSWHLHVAEGLDTATIEIPTLILQPLIENSIKHGISRLADKGELYILCKPGAETNSLVITIKDNGTCSTTNRDMDYL</sequence>
<gene>
    <name evidence="3" type="ORF">KK078_07710</name>
</gene>
<keyword evidence="1" id="KW-0812">Transmembrane</keyword>
<organism evidence="3 4">
    <name type="scientific">Dawidia soli</name>
    <dbReference type="NCBI Taxonomy" id="2782352"/>
    <lineage>
        <taxon>Bacteria</taxon>
        <taxon>Pseudomonadati</taxon>
        <taxon>Bacteroidota</taxon>
        <taxon>Cytophagia</taxon>
        <taxon>Cytophagales</taxon>
        <taxon>Chryseotaleaceae</taxon>
        <taxon>Dawidia</taxon>
    </lineage>
</organism>
<dbReference type="Gene3D" id="3.30.565.10">
    <property type="entry name" value="Histidine kinase-like ATPase, C-terminal domain"/>
    <property type="match status" value="1"/>
</dbReference>
<reference evidence="3 4" key="1">
    <citation type="submission" date="2021-05" db="EMBL/GenBank/DDBJ databases">
        <title>A Polyphasic approach of four new species of the genus Ohtaekwangia: Ohtaekwangia histidinii sp. nov., Ohtaekwangia cretensis sp. nov., Ohtaekwangia indiensis sp. nov., Ohtaekwangia reichenbachii sp. nov. from diverse environment.</title>
        <authorList>
            <person name="Octaviana S."/>
        </authorList>
    </citation>
    <scope>NUCLEOTIDE SEQUENCE [LARGE SCALE GENOMIC DNA]</scope>
    <source>
        <strain evidence="3 4">PWU37</strain>
    </source>
</reference>
<dbReference type="Proteomes" id="UP001319180">
    <property type="component" value="Unassembled WGS sequence"/>
</dbReference>
<dbReference type="AlphaFoldDB" id="A0AAP2GCL0"/>
<name>A0AAP2GCL0_9BACT</name>
<keyword evidence="3" id="KW-0808">Transferase</keyword>
<evidence type="ECO:0000313" key="4">
    <source>
        <dbReference type="Proteomes" id="UP001319180"/>
    </source>
</evidence>
<dbReference type="InterPro" id="IPR010559">
    <property type="entry name" value="Sig_transdc_His_kin_internal"/>
</dbReference>
<dbReference type="SUPFAM" id="SSF55874">
    <property type="entry name" value="ATPase domain of HSP90 chaperone/DNA topoisomerase II/histidine kinase"/>
    <property type="match status" value="1"/>
</dbReference>
<dbReference type="PANTHER" id="PTHR34220:SF7">
    <property type="entry name" value="SENSOR HISTIDINE KINASE YPDA"/>
    <property type="match status" value="1"/>
</dbReference>
<dbReference type="GO" id="GO:0016020">
    <property type="term" value="C:membrane"/>
    <property type="evidence" value="ECO:0007669"/>
    <property type="project" value="InterPro"/>
</dbReference>
<proteinExistence type="predicted"/>
<evidence type="ECO:0000259" key="2">
    <source>
        <dbReference type="Pfam" id="PF06580"/>
    </source>
</evidence>
<keyword evidence="1" id="KW-0472">Membrane</keyword>
<dbReference type="GO" id="GO:0000155">
    <property type="term" value="F:phosphorelay sensor kinase activity"/>
    <property type="evidence" value="ECO:0007669"/>
    <property type="project" value="InterPro"/>
</dbReference>
<feature type="transmembrane region" description="Helical" evidence="1">
    <location>
        <begin position="113"/>
        <end position="134"/>
    </location>
</feature>
<feature type="domain" description="Signal transduction histidine kinase internal region" evidence="2">
    <location>
        <begin position="155"/>
        <end position="227"/>
    </location>
</feature>
<dbReference type="Pfam" id="PF06580">
    <property type="entry name" value="His_kinase"/>
    <property type="match status" value="1"/>
</dbReference>